<evidence type="ECO:0000256" key="2">
    <source>
        <dbReference type="ARBA" id="ARBA00022679"/>
    </source>
</evidence>
<dbReference type="EC" id="2.1.1.297" evidence="5"/>
<dbReference type="SUPFAM" id="SSF53335">
    <property type="entry name" value="S-adenosyl-L-methionine-dependent methyltransferases"/>
    <property type="match status" value="1"/>
</dbReference>
<feature type="domain" description="Release factor glutamine methyltransferase N-terminal" evidence="7">
    <location>
        <begin position="11"/>
        <end position="80"/>
    </location>
</feature>
<feature type="binding site" evidence="5">
    <location>
        <position position="175"/>
    </location>
    <ligand>
        <name>S-adenosyl-L-methionine</name>
        <dbReference type="ChEBI" id="CHEBI:59789"/>
    </ligand>
</feature>
<dbReference type="HAMAP" id="MF_02126">
    <property type="entry name" value="RF_methyltr_PrmC"/>
    <property type="match status" value="1"/>
</dbReference>
<name>A0ABY6F3X9_9GAMM</name>
<dbReference type="InterPro" id="IPR050320">
    <property type="entry name" value="N5-glutamine_MTase"/>
</dbReference>
<dbReference type="Gene3D" id="3.40.50.150">
    <property type="entry name" value="Vaccinia Virus protein VP39"/>
    <property type="match status" value="1"/>
</dbReference>
<keyword evidence="3 5" id="KW-0949">S-adenosyl-L-methionine</keyword>
<evidence type="ECO:0000259" key="7">
    <source>
        <dbReference type="Pfam" id="PF17827"/>
    </source>
</evidence>
<dbReference type="GO" id="GO:0102559">
    <property type="term" value="F:peptide chain release factor N(5)-glutamine methyltransferase activity"/>
    <property type="evidence" value="ECO:0007669"/>
    <property type="project" value="UniProtKB-EC"/>
</dbReference>
<dbReference type="InterPro" id="IPR019874">
    <property type="entry name" value="RF_methyltr_PrmC"/>
</dbReference>
<keyword evidence="9" id="KW-1185">Reference proteome</keyword>
<dbReference type="Gene3D" id="1.10.8.10">
    <property type="entry name" value="DNA helicase RuvA subunit, C-terminal domain"/>
    <property type="match status" value="1"/>
</dbReference>
<evidence type="ECO:0000256" key="1">
    <source>
        <dbReference type="ARBA" id="ARBA00022603"/>
    </source>
</evidence>
<sequence>MNKMIQSGQTLAQIRQVFRTISSPRLPMHWLDGWLLAVIDKPSIHVMTEPNDVPTDQQIIRINEGVERMMAGEPLAYLLGKCEFWGREFVVNRHTLIPRPDTERLVEMVMAFAKPLPAGRLLDLGTGSGCIGITLACELADWQVVLVDNSPQALEVAKTNAQQHHANTQCQLSHWYDALTGNFDVIVSNPPYIRSDDEHLAGLQHEPITALVAGDDGLSDIKQIIGGAKHHLNAGGLLAIEHGYHQGALVFELFVQAGFTQVQTIKDYGGNDRLTMGILPTGA</sequence>
<dbReference type="RefSeq" id="WP_263076290.1">
    <property type="nucleotide sequence ID" value="NZ_CP089977.1"/>
</dbReference>
<evidence type="ECO:0000256" key="5">
    <source>
        <dbReference type="HAMAP-Rule" id="MF_02126"/>
    </source>
</evidence>
<feature type="binding site" evidence="5">
    <location>
        <begin position="125"/>
        <end position="129"/>
    </location>
    <ligand>
        <name>S-adenosyl-L-methionine</name>
        <dbReference type="ChEBI" id="CHEBI:59789"/>
    </ligand>
</feature>
<evidence type="ECO:0000256" key="3">
    <source>
        <dbReference type="ARBA" id="ARBA00022691"/>
    </source>
</evidence>
<evidence type="ECO:0000259" key="6">
    <source>
        <dbReference type="Pfam" id="PF05175"/>
    </source>
</evidence>
<feature type="binding site" evidence="5">
    <location>
        <position position="189"/>
    </location>
    <ligand>
        <name>S-adenosyl-L-methionine</name>
        <dbReference type="ChEBI" id="CHEBI:59789"/>
    </ligand>
</feature>
<dbReference type="Pfam" id="PF05175">
    <property type="entry name" value="MTS"/>
    <property type="match status" value="1"/>
</dbReference>
<evidence type="ECO:0000313" key="8">
    <source>
        <dbReference type="EMBL" id="UXZ04795.1"/>
    </source>
</evidence>
<dbReference type="PANTHER" id="PTHR18895">
    <property type="entry name" value="HEMK METHYLTRANSFERASE"/>
    <property type="match status" value="1"/>
</dbReference>
<dbReference type="NCBIfam" id="TIGR00536">
    <property type="entry name" value="hemK_fam"/>
    <property type="match status" value="1"/>
</dbReference>
<dbReference type="Proteomes" id="UP001063782">
    <property type="component" value="Chromosome"/>
</dbReference>
<comment type="similarity">
    <text evidence="5">Belongs to the protein N5-glutamine methyltransferase family. PrmC subfamily.</text>
</comment>
<dbReference type="PROSITE" id="PS00092">
    <property type="entry name" value="N6_MTASE"/>
    <property type="match status" value="1"/>
</dbReference>
<dbReference type="InterPro" id="IPR007848">
    <property type="entry name" value="Small_mtfrase_dom"/>
</dbReference>
<dbReference type="GO" id="GO:0032259">
    <property type="term" value="P:methylation"/>
    <property type="evidence" value="ECO:0007669"/>
    <property type="project" value="UniProtKB-KW"/>
</dbReference>
<evidence type="ECO:0000313" key="9">
    <source>
        <dbReference type="Proteomes" id="UP001063782"/>
    </source>
</evidence>
<dbReference type="InterPro" id="IPR004556">
    <property type="entry name" value="HemK-like"/>
</dbReference>
<dbReference type="InterPro" id="IPR029063">
    <property type="entry name" value="SAM-dependent_MTases_sf"/>
</dbReference>
<dbReference type="InterPro" id="IPR002052">
    <property type="entry name" value="DNA_methylase_N6_adenine_CS"/>
</dbReference>
<keyword evidence="2 5" id="KW-0808">Transferase</keyword>
<dbReference type="CDD" id="cd02440">
    <property type="entry name" value="AdoMet_MTases"/>
    <property type="match status" value="1"/>
</dbReference>
<dbReference type="NCBIfam" id="TIGR03534">
    <property type="entry name" value="RF_mod_PrmC"/>
    <property type="match status" value="1"/>
</dbReference>
<gene>
    <name evidence="5 8" type="primary">prmC</name>
    <name evidence="8" type="ORF">LU297_09580</name>
</gene>
<evidence type="ECO:0000256" key="4">
    <source>
        <dbReference type="ARBA" id="ARBA00048391"/>
    </source>
</evidence>
<keyword evidence="1 5" id="KW-0489">Methyltransferase</keyword>
<comment type="catalytic activity">
    <reaction evidence="4 5">
        <text>L-glutaminyl-[peptide chain release factor] + S-adenosyl-L-methionine = N(5)-methyl-L-glutaminyl-[peptide chain release factor] + S-adenosyl-L-homocysteine + H(+)</text>
        <dbReference type="Rhea" id="RHEA:42896"/>
        <dbReference type="Rhea" id="RHEA-COMP:10271"/>
        <dbReference type="Rhea" id="RHEA-COMP:10272"/>
        <dbReference type="ChEBI" id="CHEBI:15378"/>
        <dbReference type="ChEBI" id="CHEBI:30011"/>
        <dbReference type="ChEBI" id="CHEBI:57856"/>
        <dbReference type="ChEBI" id="CHEBI:59789"/>
        <dbReference type="ChEBI" id="CHEBI:61891"/>
        <dbReference type="EC" id="2.1.1.297"/>
    </reaction>
</comment>
<feature type="binding site" evidence="5">
    <location>
        <begin position="189"/>
        <end position="192"/>
    </location>
    <ligand>
        <name>substrate</name>
    </ligand>
</feature>
<dbReference type="EMBL" id="CP089977">
    <property type="protein sequence ID" value="UXZ04795.1"/>
    <property type="molecule type" value="Genomic_DNA"/>
</dbReference>
<feature type="binding site" evidence="5">
    <location>
        <position position="148"/>
    </location>
    <ligand>
        <name>S-adenosyl-L-methionine</name>
        <dbReference type="ChEBI" id="CHEBI:59789"/>
    </ligand>
</feature>
<dbReference type="PANTHER" id="PTHR18895:SF74">
    <property type="entry name" value="MTRF1L RELEASE FACTOR GLUTAMINE METHYLTRANSFERASE"/>
    <property type="match status" value="1"/>
</dbReference>
<comment type="function">
    <text evidence="5">Methylates the class 1 translation termination release factors RF1/PrfA and RF2/PrfB on the glutamine residue of the universally conserved GGQ motif.</text>
</comment>
<dbReference type="Pfam" id="PF17827">
    <property type="entry name" value="PrmC_N"/>
    <property type="match status" value="1"/>
</dbReference>
<feature type="domain" description="Methyltransferase small" evidence="6">
    <location>
        <begin position="113"/>
        <end position="197"/>
    </location>
</feature>
<dbReference type="InterPro" id="IPR040758">
    <property type="entry name" value="PrmC_N"/>
</dbReference>
<protein>
    <recommendedName>
        <fullName evidence="5">Release factor glutamine methyltransferase</fullName>
        <shortName evidence="5">RF MTase</shortName>
        <ecNumber evidence="5">2.1.1.297</ecNumber>
    </recommendedName>
    <alternativeName>
        <fullName evidence="5">N5-glutamine methyltransferase PrmC</fullName>
    </alternativeName>
    <alternativeName>
        <fullName evidence="5">Protein-(glutamine-N5) MTase PrmC</fullName>
    </alternativeName>
    <alternativeName>
        <fullName evidence="5">Protein-glutamine N-methyltransferase PrmC</fullName>
    </alternativeName>
</protein>
<proteinExistence type="inferred from homology"/>
<accession>A0ABY6F3X9</accession>
<reference evidence="8" key="1">
    <citation type="submission" date="2021-12" db="EMBL/GenBank/DDBJ databases">
        <title>taxonomy of Moraxella sp. ZY201224.</title>
        <authorList>
            <person name="Li F."/>
        </authorList>
    </citation>
    <scope>NUCLEOTIDE SEQUENCE</scope>
    <source>
        <strain evidence="8">ZY201224</strain>
    </source>
</reference>
<organism evidence="8 9">
    <name type="scientific">Moraxella nasicaprae</name>
    <dbReference type="NCBI Taxonomy" id="2904122"/>
    <lineage>
        <taxon>Bacteria</taxon>
        <taxon>Pseudomonadati</taxon>
        <taxon>Pseudomonadota</taxon>
        <taxon>Gammaproteobacteria</taxon>
        <taxon>Moraxellales</taxon>
        <taxon>Moraxellaceae</taxon>
        <taxon>Moraxella</taxon>
    </lineage>
</organism>